<evidence type="ECO:0000256" key="4">
    <source>
        <dbReference type="ARBA" id="ARBA00022475"/>
    </source>
</evidence>
<comment type="caution">
    <text evidence="12">The sequence shown here is derived from an EMBL/GenBank/DDBJ whole genome shotgun (WGS) entry which is preliminary data.</text>
</comment>
<evidence type="ECO:0000256" key="8">
    <source>
        <dbReference type="ARBA" id="ARBA00022989"/>
    </source>
</evidence>
<dbReference type="Gene3D" id="3.40.50.300">
    <property type="entry name" value="P-loop containing nucleotide triphosphate hydrolases"/>
    <property type="match status" value="1"/>
</dbReference>
<gene>
    <name evidence="12" type="ORF">CSUB01_11562</name>
</gene>
<evidence type="ECO:0000256" key="10">
    <source>
        <dbReference type="ARBA" id="ARBA00023180"/>
    </source>
</evidence>
<dbReference type="STRING" id="1173701.A0A066XRT3"/>
<keyword evidence="5" id="KW-0812">Transmembrane</keyword>
<keyword evidence="8" id="KW-1133">Transmembrane helix</keyword>
<evidence type="ECO:0000259" key="11">
    <source>
        <dbReference type="PROSITE" id="PS50893"/>
    </source>
</evidence>
<dbReference type="InterPro" id="IPR003439">
    <property type="entry name" value="ABC_transporter-like_ATP-bd"/>
</dbReference>
<dbReference type="Pfam" id="PF00005">
    <property type="entry name" value="ABC_tran"/>
    <property type="match status" value="1"/>
</dbReference>
<keyword evidence="7" id="KW-0067">ATP-binding</keyword>
<comment type="subcellular location">
    <subcellularLocation>
        <location evidence="1">Cell membrane</location>
        <topology evidence="1">Multi-pass membrane protein</topology>
    </subcellularLocation>
</comment>
<dbReference type="InterPro" id="IPR027417">
    <property type="entry name" value="P-loop_NTPase"/>
</dbReference>
<keyword evidence="10" id="KW-0325">Glycoprotein</keyword>
<keyword evidence="6" id="KW-0547">Nucleotide-binding</keyword>
<dbReference type="PANTHER" id="PTHR24223">
    <property type="entry name" value="ATP-BINDING CASSETTE SUB-FAMILY C"/>
    <property type="match status" value="1"/>
</dbReference>
<dbReference type="GO" id="GO:0005524">
    <property type="term" value="F:ATP binding"/>
    <property type="evidence" value="ECO:0007669"/>
    <property type="project" value="UniProtKB-KW"/>
</dbReference>
<keyword evidence="13" id="KW-1185">Reference proteome</keyword>
<reference evidence="13" key="1">
    <citation type="journal article" date="2014" name="Genome Announc.">
        <title>Draft genome sequence of Colletotrichum sublineola, a destructive pathogen of cultivated sorghum.</title>
        <authorList>
            <person name="Baroncelli R."/>
            <person name="Sanz-Martin J.M."/>
            <person name="Rech G.E."/>
            <person name="Sukno S.A."/>
            <person name="Thon M.R."/>
        </authorList>
    </citation>
    <scope>NUCLEOTIDE SEQUENCE [LARGE SCALE GENOMIC DNA]</scope>
    <source>
        <strain evidence="13">TX430BB</strain>
    </source>
</reference>
<name>A0A066XRT3_COLSU</name>
<dbReference type="PROSITE" id="PS50893">
    <property type="entry name" value="ABC_TRANSPORTER_2"/>
    <property type="match status" value="1"/>
</dbReference>
<evidence type="ECO:0000313" key="12">
    <source>
        <dbReference type="EMBL" id="KDN71948.1"/>
    </source>
</evidence>
<dbReference type="PANTHER" id="PTHR24223:SF345">
    <property type="entry name" value="ABC MULTIDRUG TRANSPORTER (EUROFUNG)"/>
    <property type="match status" value="1"/>
</dbReference>
<evidence type="ECO:0000256" key="7">
    <source>
        <dbReference type="ARBA" id="ARBA00022840"/>
    </source>
</evidence>
<keyword evidence="9" id="KW-0472">Membrane</keyword>
<dbReference type="SUPFAM" id="SSF52540">
    <property type="entry name" value="P-loop containing nucleoside triphosphate hydrolases"/>
    <property type="match status" value="1"/>
</dbReference>
<keyword evidence="3" id="KW-0813">Transport</keyword>
<dbReference type="eggNOG" id="KOG0054">
    <property type="taxonomic scope" value="Eukaryota"/>
</dbReference>
<accession>A0A066XRT3</accession>
<dbReference type="InterPro" id="IPR050173">
    <property type="entry name" value="ABC_transporter_C-like"/>
</dbReference>
<protein>
    <submittedName>
        <fullName evidence="12">Putative ABC transporter</fullName>
    </submittedName>
</protein>
<evidence type="ECO:0000313" key="13">
    <source>
        <dbReference type="Proteomes" id="UP000027238"/>
    </source>
</evidence>
<dbReference type="OMA" id="SEFATHT"/>
<sequence>MAMMIPNATSTGAIAVALYNVLGFNQSLAHLITSWTELETSLGAISRLRTFESRTPIEKSPTKEDAISLPPHWPSQGQIEIKSITASYSAGSRLVLSEVSLSISPWDKVSICGRTGSGKSSLTLAIFKLLSLDSGSIEIDGIDIARIPTDILRQRLIAIPQEPLLFPGTLRTNLYPYRNEETPSDDLLVAALEKVTLWSSISVRWGLDTDISEIPLSKGKMQLLCLARAIVRKDFSKVLILDEATSAVDQETEEVMGKVIESEFATHTVVSVVHRPQALRGTTNVVTMESGRLA</sequence>
<dbReference type="GO" id="GO:0042626">
    <property type="term" value="F:ATPase-coupled transmembrane transporter activity"/>
    <property type="evidence" value="ECO:0007669"/>
    <property type="project" value="TreeGrafter"/>
</dbReference>
<organism evidence="12 13">
    <name type="scientific">Colletotrichum sublineola</name>
    <name type="common">Sorghum anthracnose fungus</name>
    <dbReference type="NCBI Taxonomy" id="1173701"/>
    <lineage>
        <taxon>Eukaryota</taxon>
        <taxon>Fungi</taxon>
        <taxon>Dikarya</taxon>
        <taxon>Ascomycota</taxon>
        <taxon>Pezizomycotina</taxon>
        <taxon>Sordariomycetes</taxon>
        <taxon>Hypocreomycetidae</taxon>
        <taxon>Glomerellales</taxon>
        <taxon>Glomerellaceae</taxon>
        <taxon>Colletotrichum</taxon>
        <taxon>Colletotrichum graminicola species complex</taxon>
    </lineage>
</organism>
<dbReference type="GO" id="GO:0016887">
    <property type="term" value="F:ATP hydrolysis activity"/>
    <property type="evidence" value="ECO:0007669"/>
    <property type="project" value="InterPro"/>
</dbReference>
<comment type="similarity">
    <text evidence="2">Belongs to the ABC transporter superfamily. ABCC family. Conjugate transporter (TC 3.A.1.208) subfamily.</text>
</comment>
<dbReference type="Proteomes" id="UP000027238">
    <property type="component" value="Unassembled WGS sequence"/>
</dbReference>
<dbReference type="InterPro" id="IPR003593">
    <property type="entry name" value="AAA+_ATPase"/>
</dbReference>
<proteinExistence type="inferred from homology"/>
<evidence type="ECO:0000256" key="9">
    <source>
        <dbReference type="ARBA" id="ARBA00023136"/>
    </source>
</evidence>
<dbReference type="HOGENOM" id="CLU_000604_1_9_1"/>
<dbReference type="OrthoDB" id="6500128at2759"/>
<dbReference type="AlphaFoldDB" id="A0A066XRT3"/>
<dbReference type="EMBL" id="JMSE01000087">
    <property type="protein sequence ID" value="KDN71948.1"/>
    <property type="molecule type" value="Genomic_DNA"/>
</dbReference>
<dbReference type="GO" id="GO:0005886">
    <property type="term" value="C:plasma membrane"/>
    <property type="evidence" value="ECO:0007669"/>
    <property type="project" value="UniProtKB-SubCell"/>
</dbReference>
<dbReference type="SMART" id="SM00382">
    <property type="entry name" value="AAA"/>
    <property type="match status" value="1"/>
</dbReference>
<dbReference type="FunFam" id="3.40.50.300:FF:002145">
    <property type="entry name" value="ABC transporter (MsbA subfamily)"/>
    <property type="match status" value="1"/>
</dbReference>
<feature type="domain" description="ABC transporter" evidence="11">
    <location>
        <begin position="79"/>
        <end position="294"/>
    </location>
</feature>
<evidence type="ECO:0000256" key="3">
    <source>
        <dbReference type="ARBA" id="ARBA00022448"/>
    </source>
</evidence>
<evidence type="ECO:0000256" key="6">
    <source>
        <dbReference type="ARBA" id="ARBA00022741"/>
    </source>
</evidence>
<keyword evidence="4" id="KW-1003">Cell membrane</keyword>
<evidence type="ECO:0000256" key="2">
    <source>
        <dbReference type="ARBA" id="ARBA00009726"/>
    </source>
</evidence>
<evidence type="ECO:0000256" key="5">
    <source>
        <dbReference type="ARBA" id="ARBA00022692"/>
    </source>
</evidence>
<evidence type="ECO:0000256" key="1">
    <source>
        <dbReference type="ARBA" id="ARBA00004651"/>
    </source>
</evidence>